<gene>
    <name evidence="2" type="ORF">AMSG_10504</name>
</gene>
<feature type="coiled-coil region" evidence="1">
    <location>
        <begin position="157"/>
        <end position="286"/>
    </location>
</feature>
<name>A0A0L0DQF8_THETB</name>
<sequence>MAASTTPFTPTRVLGERNTGGCEAFGAQGDNGGSMAATMRGEGSSLLCQAVDSPATVAWRDRTEVITPIDHAIVVEAANEVVASLVEAAVAGGEENVPRGAEVVTPSKSKAAGGAAADEKPATPLQARFVEVMAKSAEMLSPRRSVSGGSSGTPSAVVKALARVAQLEADLAAAEAGKSKAEEEAAQLTAVLDEFTATVDEIEARNDSLTAKVAELTAVNAKYAEDSMALEMGFKEWKAKALAAEAQLEAQANTVIELEAKHSNETMRAQKALIKAEDALAAAEADAAARVKIKTLSGQVAAKDAENAELTQICDGLLEQLGE</sequence>
<evidence type="ECO:0000256" key="1">
    <source>
        <dbReference type="SAM" id="Coils"/>
    </source>
</evidence>
<dbReference type="RefSeq" id="XP_013753658.1">
    <property type="nucleotide sequence ID" value="XM_013898204.1"/>
</dbReference>
<keyword evidence="3" id="KW-1185">Reference proteome</keyword>
<proteinExistence type="predicted"/>
<evidence type="ECO:0008006" key="4">
    <source>
        <dbReference type="Google" id="ProtNLM"/>
    </source>
</evidence>
<reference evidence="2 3" key="1">
    <citation type="submission" date="2010-05" db="EMBL/GenBank/DDBJ databases">
        <title>The Genome Sequence of Thecamonas trahens ATCC 50062.</title>
        <authorList>
            <consortium name="The Broad Institute Genome Sequencing Platform"/>
            <person name="Russ C."/>
            <person name="Cuomo C."/>
            <person name="Shea T."/>
            <person name="Young S.K."/>
            <person name="Zeng Q."/>
            <person name="Koehrsen M."/>
            <person name="Haas B."/>
            <person name="Borodovsky M."/>
            <person name="Guigo R."/>
            <person name="Alvarado L."/>
            <person name="Berlin A."/>
            <person name="Bochicchio J."/>
            <person name="Borenstein D."/>
            <person name="Chapman S."/>
            <person name="Chen Z."/>
            <person name="Freedman E."/>
            <person name="Gellesch M."/>
            <person name="Goldberg J."/>
            <person name="Griggs A."/>
            <person name="Gujja S."/>
            <person name="Heilman E."/>
            <person name="Heiman D."/>
            <person name="Hepburn T."/>
            <person name="Howarth C."/>
            <person name="Jen D."/>
            <person name="Larson L."/>
            <person name="Mehta T."/>
            <person name="Park D."/>
            <person name="Pearson M."/>
            <person name="Roberts A."/>
            <person name="Saif S."/>
            <person name="Shenoy N."/>
            <person name="Sisk P."/>
            <person name="Stolte C."/>
            <person name="Sykes S."/>
            <person name="Thomson T."/>
            <person name="Walk T."/>
            <person name="White J."/>
            <person name="Yandava C."/>
            <person name="Burger G."/>
            <person name="Gray M.W."/>
            <person name="Holland P.W.H."/>
            <person name="King N."/>
            <person name="Lang F.B.F."/>
            <person name="Roger A.J."/>
            <person name="Ruiz-Trillo I."/>
            <person name="Lander E."/>
            <person name="Nusbaum C."/>
        </authorList>
    </citation>
    <scope>NUCLEOTIDE SEQUENCE [LARGE SCALE GENOMIC DNA]</scope>
    <source>
        <strain evidence="2 3">ATCC 50062</strain>
    </source>
</reference>
<evidence type="ECO:0000313" key="3">
    <source>
        <dbReference type="Proteomes" id="UP000054408"/>
    </source>
</evidence>
<dbReference type="EMBL" id="GL349490">
    <property type="protein sequence ID" value="KNC54505.1"/>
    <property type="molecule type" value="Genomic_DNA"/>
</dbReference>
<evidence type="ECO:0000313" key="2">
    <source>
        <dbReference type="EMBL" id="KNC54505.1"/>
    </source>
</evidence>
<dbReference type="Pfam" id="PF03670">
    <property type="entry name" value="UPF0184"/>
    <property type="match status" value="1"/>
</dbReference>
<organism evidence="2 3">
    <name type="scientific">Thecamonas trahens ATCC 50062</name>
    <dbReference type="NCBI Taxonomy" id="461836"/>
    <lineage>
        <taxon>Eukaryota</taxon>
        <taxon>Apusozoa</taxon>
        <taxon>Apusomonadida</taxon>
        <taxon>Apusomonadidae</taxon>
        <taxon>Thecamonas</taxon>
    </lineage>
</organism>
<dbReference type="Gene3D" id="1.20.5.1700">
    <property type="match status" value="1"/>
</dbReference>
<accession>A0A0L0DQF8</accession>
<dbReference type="Proteomes" id="UP000054408">
    <property type="component" value="Unassembled WGS sequence"/>
</dbReference>
<keyword evidence="1" id="KW-0175">Coiled coil</keyword>
<dbReference type="AlphaFoldDB" id="A0A0L0DQF8"/>
<protein>
    <recommendedName>
        <fullName evidence="4">Transforming acidic coiled-coil-containing protein C-terminal domain-containing protein</fullName>
    </recommendedName>
</protein>
<dbReference type="GeneID" id="25568716"/>